<dbReference type="GO" id="GO:0032299">
    <property type="term" value="C:ribonuclease H2 complex"/>
    <property type="evidence" value="ECO:0007669"/>
    <property type="project" value="InterPro"/>
</dbReference>
<gene>
    <name evidence="4" type="ORF">ElyMa_001684300</name>
</gene>
<name>A0AAV4JSD4_9GAST</name>
<proteinExistence type="inferred from homology"/>
<reference evidence="4 5" key="1">
    <citation type="journal article" date="2021" name="Elife">
        <title>Chloroplast acquisition without the gene transfer in kleptoplastic sea slugs, Plakobranchus ocellatus.</title>
        <authorList>
            <person name="Maeda T."/>
            <person name="Takahashi S."/>
            <person name="Yoshida T."/>
            <person name="Shimamura S."/>
            <person name="Takaki Y."/>
            <person name="Nagai Y."/>
            <person name="Toyoda A."/>
            <person name="Suzuki Y."/>
            <person name="Arimoto A."/>
            <person name="Ishii H."/>
            <person name="Satoh N."/>
            <person name="Nishiyama T."/>
            <person name="Hasebe M."/>
            <person name="Maruyama T."/>
            <person name="Minagawa J."/>
            <person name="Obokata J."/>
            <person name="Shigenobu S."/>
        </authorList>
    </citation>
    <scope>NUCLEOTIDE SEQUENCE [LARGE SCALE GENOMIC DNA]</scope>
</reference>
<feature type="non-terminal residue" evidence="4">
    <location>
        <position position="1"/>
    </location>
</feature>
<dbReference type="Pfam" id="PF09468">
    <property type="entry name" value="RNase_H2-Ydr279"/>
    <property type="match status" value="1"/>
</dbReference>
<dbReference type="GO" id="GO:0005654">
    <property type="term" value="C:nucleoplasm"/>
    <property type="evidence" value="ECO:0007669"/>
    <property type="project" value="TreeGrafter"/>
</dbReference>
<comment type="subunit">
    <text evidence="2">The RNase H2 complex is a heterotrimer composed of the catalytic subunit RNASEH2A and the non-catalytic subunits RNASEH2B and RNASEH2C.</text>
</comment>
<comment type="caution">
    <text evidence="4">The sequence shown here is derived from an EMBL/GenBank/DDBJ whole genome shotgun (WGS) entry which is preliminary data.</text>
</comment>
<dbReference type="InterPro" id="IPR040456">
    <property type="entry name" value="RNase_H2_suB"/>
</dbReference>
<dbReference type="GO" id="GO:0006401">
    <property type="term" value="P:RNA catabolic process"/>
    <property type="evidence" value="ECO:0007669"/>
    <property type="project" value="TreeGrafter"/>
</dbReference>
<dbReference type="InterPro" id="IPR019024">
    <property type="entry name" value="RNase_H2_suB_wHTH"/>
</dbReference>
<comment type="similarity">
    <text evidence="1">Belongs to the RNase H2 subunit B family.</text>
</comment>
<dbReference type="Proteomes" id="UP000762676">
    <property type="component" value="Unassembled WGS sequence"/>
</dbReference>
<dbReference type="AlphaFoldDB" id="A0AAV4JSD4"/>
<dbReference type="EMBL" id="BMAT01003432">
    <property type="protein sequence ID" value="GFS25305.1"/>
    <property type="molecule type" value="Genomic_DNA"/>
</dbReference>
<sequence>AKKFMTLDQLICDEEFQDCSKLVSVCGPDQVSLICDSKDIDDDTKVFRYNKEKTLTWLKRKV</sequence>
<evidence type="ECO:0000313" key="5">
    <source>
        <dbReference type="Proteomes" id="UP000762676"/>
    </source>
</evidence>
<accession>A0AAV4JSD4</accession>
<evidence type="ECO:0000313" key="4">
    <source>
        <dbReference type="EMBL" id="GFS25305.1"/>
    </source>
</evidence>
<evidence type="ECO:0000256" key="1">
    <source>
        <dbReference type="ARBA" id="ARBA00009823"/>
    </source>
</evidence>
<dbReference type="Gene3D" id="1.10.20.120">
    <property type="match status" value="1"/>
</dbReference>
<dbReference type="PANTHER" id="PTHR13383:SF11">
    <property type="entry name" value="RIBONUCLEASE H2 SUBUNIT B"/>
    <property type="match status" value="1"/>
</dbReference>
<organism evidence="4 5">
    <name type="scientific">Elysia marginata</name>
    <dbReference type="NCBI Taxonomy" id="1093978"/>
    <lineage>
        <taxon>Eukaryota</taxon>
        <taxon>Metazoa</taxon>
        <taxon>Spiralia</taxon>
        <taxon>Lophotrochozoa</taxon>
        <taxon>Mollusca</taxon>
        <taxon>Gastropoda</taxon>
        <taxon>Heterobranchia</taxon>
        <taxon>Euthyneura</taxon>
        <taxon>Panpulmonata</taxon>
        <taxon>Sacoglossa</taxon>
        <taxon>Placobranchoidea</taxon>
        <taxon>Plakobranchidae</taxon>
        <taxon>Elysia</taxon>
    </lineage>
</organism>
<feature type="domain" description="Ribonuclease H2 subunit B wHTH" evidence="3">
    <location>
        <begin position="2"/>
        <end position="62"/>
    </location>
</feature>
<protein>
    <submittedName>
        <fullName evidence="4">Ribonuclease H2 subunit B</fullName>
    </submittedName>
</protein>
<evidence type="ECO:0000259" key="3">
    <source>
        <dbReference type="Pfam" id="PF09468"/>
    </source>
</evidence>
<evidence type="ECO:0000256" key="2">
    <source>
        <dbReference type="ARBA" id="ARBA00011277"/>
    </source>
</evidence>
<dbReference type="PANTHER" id="PTHR13383">
    <property type="entry name" value="RIBONUCLEASE H2 SUBUNIT B"/>
    <property type="match status" value="1"/>
</dbReference>
<keyword evidence="5" id="KW-1185">Reference proteome</keyword>